<gene>
    <name evidence="3" type="ORF">DNK44_05005</name>
</gene>
<dbReference type="Pfam" id="PF00487">
    <property type="entry name" value="FA_desaturase"/>
    <property type="match status" value="1"/>
</dbReference>
<dbReference type="PANTHER" id="PTHR12879:SF8">
    <property type="entry name" value="SPHINGOLIPID DELTA(4)-DESATURASE DES1"/>
    <property type="match status" value="1"/>
</dbReference>
<dbReference type="PRINTS" id="PR01988">
    <property type="entry name" value="EXPORTERBACE"/>
</dbReference>
<evidence type="ECO:0000313" key="3">
    <source>
        <dbReference type="EMBL" id="TBU96118.1"/>
    </source>
</evidence>
<evidence type="ECO:0000313" key="4">
    <source>
        <dbReference type="Proteomes" id="UP000293172"/>
    </source>
</evidence>
<evidence type="ECO:0000256" key="1">
    <source>
        <dbReference type="SAM" id="Phobius"/>
    </source>
</evidence>
<dbReference type="InterPro" id="IPR022324">
    <property type="entry name" value="Bacilysin_exporter_BacE_put"/>
</dbReference>
<keyword evidence="1" id="KW-0472">Membrane</keyword>
<dbReference type="RefSeq" id="WP_131197464.1">
    <property type="nucleotide sequence ID" value="NZ_QJUL01000005.1"/>
</dbReference>
<dbReference type="GO" id="GO:0042284">
    <property type="term" value="F:sphingolipid delta-4 desaturase activity"/>
    <property type="evidence" value="ECO:0007669"/>
    <property type="project" value="TreeGrafter"/>
</dbReference>
<feature type="transmembrane region" description="Helical" evidence="1">
    <location>
        <begin position="38"/>
        <end position="59"/>
    </location>
</feature>
<dbReference type="OrthoDB" id="634389at2"/>
<dbReference type="EMBL" id="QJUL01000005">
    <property type="protein sequence ID" value="TBU96118.1"/>
    <property type="molecule type" value="Genomic_DNA"/>
</dbReference>
<dbReference type="Proteomes" id="UP000293172">
    <property type="component" value="Unassembled WGS sequence"/>
</dbReference>
<dbReference type="GO" id="GO:0016020">
    <property type="term" value="C:membrane"/>
    <property type="evidence" value="ECO:0007669"/>
    <property type="project" value="InterPro"/>
</dbReference>
<feature type="transmembrane region" description="Helical" evidence="1">
    <location>
        <begin position="12"/>
        <end position="32"/>
    </location>
</feature>
<name>A0A4Q9R868_9GAMM</name>
<feature type="transmembrane region" description="Helical" evidence="1">
    <location>
        <begin position="176"/>
        <end position="196"/>
    </location>
</feature>
<keyword evidence="1" id="KW-0812">Transmembrane</keyword>
<dbReference type="PANTHER" id="PTHR12879">
    <property type="entry name" value="SPHINGOLIPID DELTA 4 DESATURASE/C-4 HYDROXYLASE PROTEIN DES2"/>
    <property type="match status" value="1"/>
</dbReference>
<sequence>MSTQLYRYADGRVANSLAIAYALGGYAAGVALLLADSWLANAAGTLLLGYAMIVAAYLIHEFAHGTIFAKPRHNDWAGEVASWICGSCYAGFQDLRRKHMRHHVDRADVLTFDTKVFLNRHCPGWVRKGVLAAEWAYVPAVELIMHGYVIVLPFITDNPKHRANRRRVALTLLLRLALFGLLAAVSVKAAILYFVAWSLMLTVLRFTDAYQHTYDAFAVLEDNGAIPGDKLRDRAYEQMNTYSNVVSVRWPVLDLLLLNFAYHNAHHAKPVAPWYRLRKLHRELYGDDYGQVLPMRLLLKSFHQHRLRRVIDDDYGQVSSTGTQRADGFYGAVGVSFLTAV</sequence>
<dbReference type="InterPro" id="IPR005804">
    <property type="entry name" value="FA_desaturase_dom"/>
</dbReference>
<proteinExistence type="predicted"/>
<organism evidence="3 4">
    <name type="scientific">Phytopseudomonas dryadis</name>
    <dbReference type="NCBI Taxonomy" id="2487520"/>
    <lineage>
        <taxon>Bacteria</taxon>
        <taxon>Pseudomonadati</taxon>
        <taxon>Pseudomonadota</taxon>
        <taxon>Gammaproteobacteria</taxon>
        <taxon>Pseudomonadales</taxon>
        <taxon>Pseudomonadaceae</taxon>
        <taxon>Phytopseudomonas</taxon>
    </lineage>
</organism>
<dbReference type="AlphaFoldDB" id="A0A4Q9R868"/>
<feature type="domain" description="Fatty acid desaturase" evidence="2">
    <location>
        <begin position="37"/>
        <end position="296"/>
    </location>
</feature>
<protein>
    <submittedName>
        <fullName evidence="3">Fatty acid desaturase</fullName>
    </submittedName>
</protein>
<keyword evidence="1" id="KW-1133">Transmembrane helix</keyword>
<evidence type="ECO:0000259" key="2">
    <source>
        <dbReference type="Pfam" id="PF00487"/>
    </source>
</evidence>
<dbReference type="GO" id="GO:0046513">
    <property type="term" value="P:ceramide biosynthetic process"/>
    <property type="evidence" value="ECO:0007669"/>
    <property type="project" value="TreeGrafter"/>
</dbReference>
<comment type="caution">
    <text evidence="3">The sequence shown here is derived from an EMBL/GenBank/DDBJ whole genome shotgun (WGS) entry which is preliminary data.</text>
</comment>
<accession>A0A4Q9R868</accession>
<reference evidence="3 4" key="1">
    <citation type="submission" date="2018-06" db="EMBL/GenBank/DDBJ databases">
        <title>Three novel Pseudomonas species isolated from symptomatic oak.</title>
        <authorList>
            <person name="Bueno-Gonzalez V."/>
            <person name="Brady C."/>
        </authorList>
    </citation>
    <scope>NUCLEOTIDE SEQUENCE [LARGE SCALE GENOMIC DNA]</scope>
    <source>
        <strain evidence="3 4">P6B</strain>
    </source>
</reference>